<proteinExistence type="predicted"/>
<dbReference type="RefSeq" id="WP_124684615.1">
    <property type="nucleotide sequence ID" value="NZ_CP033969.1"/>
</dbReference>
<sequence length="70" mass="8064">MTIATFNHVRYIGPDDRTPGVRFGDIGYVTKDHDDGSFEVEFSYRDGMIRFLAVILGRDLERADKWLDPV</sequence>
<evidence type="ECO:0008006" key="3">
    <source>
        <dbReference type="Google" id="ProtNLM"/>
    </source>
</evidence>
<protein>
    <recommendedName>
        <fullName evidence="3">DUF4926 domain-containing protein</fullName>
    </recommendedName>
</protein>
<accession>A0A3G8H2X4</accession>
<evidence type="ECO:0000313" key="2">
    <source>
        <dbReference type="Proteomes" id="UP000270411"/>
    </source>
</evidence>
<dbReference type="KEGG" id="cpau:EHF44_16315"/>
<dbReference type="AlphaFoldDB" id="A0A3G8H2X4"/>
<evidence type="ECO:0000313" key="1">
    <source>
        <dbReference type="EMBL" id="AZG14861.1"/>
    </source>
</evidence>
<dbReference type="EMBL" id="CP033969">
    <property type="protein sequence ID" value="AZG14861.1"/>
    <property type="molecule type" value="Genomic_DNA"/>
</dbReference>
<dbReference type="OrthoDB" id="517347at2"/>
<organism evidence="1 2">
    <name type="scientific">Cupriavidus pauculus</name>
    <dbReference type="NCBI Taxonomy" id="82633"/>
    <lineage>
        <taxon>Bacteria</taxon>
        <taxon>Pseudomonadati</taxon>
        <taxon>Pseudomonadota</taxon>
        <taxon>Betaproteobacteria</taxon>
        <taxon>Burkholderiales</taxon>
        <taxon>Burkholderiaceae</taxon>
        <taxon>Cupriavidus</taxon>
    </lineage>
</organism>
<dbReference type="Proteomes" id="UP000270411">
    <property type="component" value="Chromosome 1"/>
</dbReference>
<reference evidence="2" key="1">
    <citation type="submission" date="2018-11" db="EMBL/GenBank/DDBJ databases">
        <title>FDA dAtabase for Regulatory Grade micrObial Sequences (FDA-ARGOS): Supporting development and validation of Infectious Disease Dx tests.</title>
        <authorList>
            <person name="Goldberg B."/>
            <person name="Campos J."/>
            <person name="Tallon L."/>
            <person name="Sadzewicz L."/>
            <person name="Zhao X."/>
            <person name="Vavikolanu K."/>
            <person name="Mehta A."/>
            <person name="Aluvathingal J."/>
            <person name="Nadendla S."/>
            <person name="Geyer C."/>
            <person name="Nandy P."/>
            <person name="Yan Y."/>
            <person name="Sichtig H."/>
        </authorList>
    </citation>
    <scope>NUCLEOTIDE SEQUENCE [LARGE SCALE GENOMIC DNA]</scope>
    <source>
        <strain evidence="2">FDAARGOS_614</strain>
    </source>
</reference>
<name>A0A3G8H2X4_9BURK</name>
<gene>
    <name evidence="1" type="ORF">EHF44_16315</name>
</gene>